<accession>A0A5B0Q509</accession>
<dbReference type="EMBL" id="VDEP01000306">
    <property type="protein sequence ID" value="KAA1108024.1"/>
    <property type="molecule type" value="Genomic_DNA"/>
</dbReference>
<comment type="caution">
    <text evidence="3">The sequence shown here is derived from an EMBL/GenBank/DDBJ whole genome shotgun (WGS) entry which is preliminary data.</text>
</comment>
<protein>
    <submittedName>
        <fullName evidence="3">Uncharacterized protein</fullName>
    </submittedName>
</protein>
<evidence type="ECO:0000313" key="2">
    <source>
        <dbReference type="EMBL" id="KAA1096836.1"/>
    </source>
</evidence>
<feature type="region of interest" description="Disordered" evidence="1">
    <location>
        <begin position="64"/>
        <end position="91"/>
    </location>
</feature>
<dbReference type="EMBL" id="VSWC01000067">
    <property type="protein sequence ID" value="KAA1096836.1"/>
    <property type="molecule type" value="Genomic_DNA"/>
</dbReference>
<sequence>MMFGAGNLIAGKFSPKFKLQLERTSNFYVLKLIQLSEFNSKFLFCQDLKNLKYTKEALQKDSSTSRMFQNQKNTTLKNPFKISDKRAQGVQ</sequence>
<organism evidence="3 5">
    <name type="scientific">Puccinia graminis f. sp. tritici</name>
    <dbReference type="NCBI Taxonomy" id="56615"/>
    <lineage>
        <taxon>Eukaryota</taxon>
        <taxon>Fungi</taxon>
        <taxon>Dikarya</taxon>
        <taxon>Basidiomycota</taxon>
        <taxon>Pucciniomycotina</taxon>
        <taxon>Pucciniomycetes</taxon>
        <taxon>Pucciniales</taxon>
        <taxon>Pucciniaceae</taxon>
        <taxon>Puccinia</taxon>
    </lineage>
</organism>
<dbReference type="Proteomes" id="UP000324748">
    <property type="component" value="Unassembled WGS sequence"/>
</dbReference>
<evidence type="ECO:0000256" key="1">
    <source>
        <dbReference type="SAM" id="MobiDB-lite"/>
    </source>
</evidence>
<evidence type="ECO:0000313" key="4">
    <source>
        <dbReference type="Proteomes" id="UP000324748"/>
    </source>
</evidence>
<evidence type="ECO:0000313" key="5">
    <source>
        <dbReference type="Proteomes" id="UP000325313"/>
    </source>
</evidence>
<keyword evidence="4" id="KW-1185">Reference proteome</keyword>
<proteinExistence type="predicted"/>
<feature type="compositionally biased region" description="Basic and acidic residues" evidence="1">
    <location>
        <begin position="82"/>
        <end position="91"/>
    </location>
</feature>
<dbReference type="AlphaFoldDB" id="A0A5B0Q509"/>
<feature type="compositionally biased region" description="Polar residues" evidence="1">
    <location>
        <begin position="64"/>
        <end position="77"/>
    </location>
</feature>
<name>A0A5B0Q509_PUCGR</name>
<dbReference type="Proteomes" id="UP000325313">
    <property type="component" value="Unassembled WGS sequence"/>
</dbReference>
<evidence type="ECO:0000313" key="3">
    <source>
        <dbReference type="EMBL" id="KAA1108024.1"/>
    </source>
</evidence>
<reference evidence="4 5" key="1">
    <citation type="submission" date="2019-05" db="EMBL/GenBank/DDBJ databases">
        <title>Emergence of the Ug99 lineage of the wheat stem rust pathogen through somatic hybridization.</title>
        <authorList>
            <person name="Li F."/>
            <person name="Upadhyaya N.M."/>
            <person name="Sperschneider J."/>
            <person name="Matny O."/>
            <person name="Nguyen-Phuc H."/>
            <person name="Mago R."/>
            <person name="Raley C."/>
            <person name="Miller M.E."/>
            <person name="Silverstein K.A.T."/>
            <person name="Henningsen E."/>
            <person name="Hirsch C.D."/>
            <person name="Visser B."/>
            <person name="Pretorius Z.A."/>
            <person name="Steffenson B.J."/>
            <person name="Schwessinger B."/>
            <person name="Dodds P.N."/>
            <person name="Figueroa M."/>
        </authorList>
    </citation>
    <scope>NUCLEOTIDE SEQUENCE [LARGE SCALE GENOMIC DNA]</scope>
    <source>
        <strain evidence="2">21-0</strain>
        <strain evidence="3 5">Ug99</strain>
    </source>
</reference>
<gene>
    <name evidence="2" type="ORF">PGT21_029796</name>
    <name evidence="3" type="ORF">PGTUg99_024604</name>
</gene>